<comment type="subcellular location">
    <subcellularLocation>
        <location evidence="1">Membrane</location>
        <topology evidence="1">Multi-pass membrane protein</topology>
    </subcellularLocation>
</comment>
<evidence type="ECO:0000256" key="4">
    <source>
        <dbReference type="ARBA" id="ARBA00022989"/>
    </source>
</evidence>
<evidence type="ECO:0000256" key="6">
    <source>
        <dbReference type="SAM" id="Phobius"/>
    </source>
</evidence>
<organism evidence="8 9">
    <name type="scientific">Shinella sumterensis</name>
    <dbReference type="NCBI Taxonomy" id="1967501"/>
    <lineage>
        <taxon>Bacteria</taxon>
        <taxon>Pseudomonadati</taxon>
        <taxon>Pseudomonadota</taxon>
        <taxon>Alphaproteobacteria</taxon>
        <taxon>Hyphomicrobiales</taxon>
        <taxon>Rhizobiaceae</taxon>
        <taxon>Shinella</taxon>
    </lineage>
</organism>
<evidence type="ECO:0000256" key="3">
    <source>
        <dbReference type="ARBA" id="ARBA00022692"/>
    </source>
</evidence>
<dbReference type="PANTHER" id="PTHR32322">
    <property type="entry name" value="INNER MEMBRANE TRANSPORTER"/>
    <property type="match status" value="1"/>
</dbReference>
<keyword evidence="5 6" id="KW-0472">Membrane</keyword>
<evidence type="ECO:0000259" key="7">
    <source>
        <dbReference type="Pfam" id="PF00892"/>
    </source>
</evidence>
<geneLocation type="plasmid" evidence="8 9">
    <name>unnamed1</name>
</geneLocation>
<comment type="similarity">
    <text evidence="2">Belongs to the EamA transporter family.</text>
</comment>
<dbReference type="GO" id="GO:0016020">
    <property type="term" value="C:membrane"/>
    <property type="evidence" value="ECO:0007669"/>
    <property type="project" value="UniProtKB-SubCell"/>
</dbReference>
<dbReference type="InterPro" id="IPR000620">
    <property type="entry name" value="EamA_dom"/>
</dbReference>
<evidence type="ECO:0000256" key="2">
    <source>
        <dbReference type="ARBA" id="ARBA00007362"/>
    </source>
</evidence>
<name>A0AA50CRY2_9HYPH</name>
<dbReference type="Gene3D" id="1.10.3730.20">
    <property type="match status" value="1"/>
</dbReference>
<dbReference type="PANTHER" id="PTHR32322:SF2">
    <property type="entry name" value="EAMA DOMAIN-CONTAINING PROTEIN"/>
    <property type="match status" value="1"/>
</dbReference>
<accession>A0AA50CRY2</accession>
<dbReference type="Proteomes" id="UP001234585">
    <property type="component" value="Plasmid unnamed1"/>
</dbReference>
<gene>
    <name evidence="8" type="ORF">Q9313_22590</name>
</gene>
<dbReference type="AlphaFoldDB" id="A0AA50CRY2"/>
<dbReference type="EMBL" id="CP132303">
    <property type="protein sequence ID" value="WLR99567.1"/>
    <property type="molecule type" value="Genomic_DNA"/>
</dbReference>
<evidence type="ECO:0000313" key="9">
    <source>
        <dbReference type="Proteomes" id="UP001234585"/>
    </source>
</evidence>
<dbReference type="SUPFAM" id="SSF103481">
    <property type="entry name" value="Multidrug resistance efflux transporter EmrE"/>
    <property type="match status" value="1"/>
</dbReference>
<proteinExistence type="inferred from homology"/>
<keyword evidence="9" id="KW-1185">Reference proteome</keyword>
<reference evidence="8 9" key="1">
    <citation type="submission" date="2023-08" db="EMBL/GenBank/DDBJ databases">
        <title>Pathogen: clinical or host-associated sample.</title>
        <authorList>
            <person name="Hergert J."/>
            <person name="Casey R."/>
            <person name="Wagner J."/>
            <person name="Young E.L."/>
            <person name="Oakeson K.F."/>
        </authorList>
    </citation>
    <scope>NUCLEOTIDE SEQUENCE [LARGE SCALE GENOMIC DNA]</scope>
    <source>
        <strain evidence="8 9">1760953</strain>
        <plasmid evidence="8 9">unnamed1</plasmid>
    </source>
</reference>
<keyword evidence="4 6" id="KW-1133">Transmembrane helix</keyword>
<feature type="transmembrane region" description="Helical" evidence="6">
    <location>
        <begin position="86"/>
        <end position="107"/>
    </location>
</feature>
<feature type="transmembrane region" description="Helical" evidence="6">
    <location>
        <begin position="114"/>
        <end position="133"/>
    </location>
</feature>
<protein>
    <submittedName>
        <fullName evidence="8">DMT family transporter</fullName>
    </submittedName>
</protein>
<keyword evidence="3 6" id="KW-0812">Transmembrane</keyword>
<dbReference type="RefSeq" id="WP_306038901.1">
    <property type="nucleotide sequence ID" value="NZ_CP132303.1"/>
</dbReference>
<dbReference type="InterPro" id="IPR050638">
    <property type="entry name" value="AA-Vitamin_Transporters"/>
</dbReference>
<keyword evidence="8" id="KW-0614">Plasmid</keyword>
<dbReference type="Pfam" id="PF00892">
    <property type="entry name" value="EamA"/>
    <property type="match status" value="1"/>
</dbReference>
<feature type="domain" description="EamA" evidence="7">
    <location>
        <begin position="2"/>
        <end position="129"/>
    </location>
</feature>
<evidence type="ECO:0000256" key="5">
    <source>
        <dbReference type="ARBA" id="ARBA00023136"/>
    </source>
</evidence>
<feature type="transmembrane region" description="Helical" evidence="6">
    <location>
        <begin position="58"/>
        <end position="80"/>
    </location>
</feature>
<evidence type="ECO:0000256" key="1">
    <source>
        <dbReference type="ARBA" id="ARBA00004141"/>
    </source>
</evidence>
<sequence length="145" mass="15804">MGVALSLLAALLYAFGTILGKRLGDQRPEVTTLIQAVVAGVLLLPMPEVTQPVPMASWKWLFCLGVIHTGIAYTLMFRALPELSTATIGVLAFIFPLVAILVDWLFYHQPIGPIQAAGMSLIMLGTLGVQLGWRLRTRKETTGTW</sequence>
<dbReference type="InterPro" id="IPR037185">
    <property type="entry name" value="EmrE-like"/>
</dbReference>
<evidence type="ECO:0000313" key="8">
    <source>
        <dbReference type="EMBL" id="WLR99567.1"/>
    </source>
</evidence>